<dbReference type="FunFam" id="2.60.120.200:FF:000037">
    <property type="entry name" value="Meprin A subunit"/>
    <property type="match status" value="1"/>
</dbReference>
<accession>A0A8C4E466</accession>
<keyword evidence="9 17" id="KW-1133">Transmembrane helix</keyword>
<evidence type="ECO:0000256" key="4">
    <source>
        <dbReference type="ARBA" id="ARBA00022692"/>
    </source>
</evidence>
<dbReference type="Gene3D" id="2.60.210.10">
    <property type="entry name" value="Apoptosis, Tumor Necrosis Factor Receptor Associated Protein 2, Chain A"/>
    <property type="match status" value="1"/>
</dbReference>
<dbReference type="FunFam" id="3.40.390.10:FF:000015">
    <property type="entry name" value="Meprin A subunit"/>
    <property type="match status" value="1"/>
</dbReference>
<dbReference type="CDD" id="cd06263">
    <property type="entry name" value="MAM"/>
    <property type="match status" value="1"/>
</dbReference>
<evidence type="ECO:0000256" key="13">
    <source>
        <dbReference type="ARBA" id="ARBA00023157"/>
    </source>
</evidence>
<dbReference type="InterPro" id="IPR013320">
    <property type="entry name" value="ConA-like_dom_sf"/>
</dbReference>
<dbReference type="SMART" id="SM00235">
    <property type="entry name" value="ZnMc"/>
    <property type="match status" value="1"/>
</dbReference>
<protein>
    <recommendedName>
        <fullName evidence="16">Metalloendopeptidase</fullName>
        <ecNumber evidence="16">3.4.24.-</ecNumber>
    </recommendedName>
</protein>
<keyword evidence="12" id="KW-0865">Zymogen</keyword>
<dbReference type="Gene3D" id="3.40.390.10">
    <property type="entry name" value="Collagenase (Catalytic Domain)"/>
    <property type="match status" value="1"/>
</dbReference>
<evidence type="ECO:0000259" key="18">
    <source>
        <dbReference type="PROSITE" id="PS50060"/>
    </source>
</evidence>
<dbReference type="Pfam" id="PF00629">
    <property type="entry name" value="MAM"/>
    <property type="match status" value="1"/>
</dbReference>
<keyword evidence="5 15" id="KW-0479">Metal-binding</keyword>
<dbReference type="SUPFAM" id="SSF55486">
    <property type="entry name" value="Metalloproteases ('zincins'), catalytic domain"/>
    <property type="match status" value="1"/>
</dbReference>
<dbReference type="PROSITE" id="PS50144">
    <property type="entry name" value="MATH"/>
    <property type="match status" value="1"/>
</dbReference>
<keyword evidence="22" id="KW-1185">Reference proteome</keyword>
<dbReference type="PROSITE" id="PS00740">
    <property type="entry name" value="MAM_1"/>
    <property type="match status" value="1"/>
</dbReference>
<dbReference type="GO" id="GO:0006508">
    <property type="term" value="P:proteolysis"/>
    <property type="evidence" value="ECO:0007669"/>
    <property type="project" value="UniProtKB-KW"/>
</dbReference>
<dbReference type="Ensembl" id="ENSDLAT00005014747.2">
    <property type="protein sequence ID" value="ENSDLAP00005013512.2"/>
    <property type="gene ID" value="ENSDLAG00005006741.2"/>
</dbReference>
<evidence type="ECO:0000256" key="11">
    <source>
        <dbReference type="ARBA" id="ARBA00023136"/>
    </source>
</evidence>
<dbReference type="GO" id="GO:0016020">
    <property type="term" value="C:membrane"/>
    <property type="evidence" value="ECO:0007669"/>
    <property type="project" value="UniProtKB-SubCell"/>
</dbReference>
<dbReference type="InterPro" id="IPR006026">
    <property type="entry name" value="Peptidase_Metallo"/>
</dbReference>
<keyword evidence="6 16" id="KW-0732">Signal</keyword>
<keyword evidence="10 15" id="KW-0482">Metalloprotease</keyword>
<dbReference type="RefSeq" id="XP_051233678.1">
    <property type="nucleotide sequence ID" value="XM_051377718.1"/>
</dbReference>
<keyword evidence="13" id="KW-1015">Disulfide bond</keyword>
<keyword evidence="14" id="KW-0325">Glycoprotein</keyword>
<feature type="transmembrane region" description="Helical" evidence="17">
    <location>
        <begin position="628"/>
        <end position="651"/>
    </location>
</feature>
<feature type="domain" description="MATH" evidence="19">
    <location>
        <begin position="424"/>
        <end position="589"/>
    </location>
</feature>
<evidence type="ECO:0000313" key="21">
    <source>
        <dbReference type="Ensembl" id="ENSDLAP00005013512.2"/>
    </source>
</evidence>
<dbReference type="InterPro" id="IPR024079">
    <property type="entry name" value="MetalloPept_cat_dom_sf"/>
</dbReference>
<dbReference type="Gene3D" id="2.60.120.200">
    <property type="match status" value="1"/>
</dbReference>
<keyword evidence="8 15" id="KW-0862">Zinc</keyword>
<evidence type="ECO:0000256" key="2">
    <source>
        <dbReference type="ARBA" id="ARBA00022536"/>
    </source>
</evidence>
<dbReference type="InterPro" id="IPR002083">
    <property type="entry name" value="MATH/TRAF_dom"/>
</dbReference>
<dbReference type="EC" id="3.4.24.-" evidence="16"/>
<dbReference type="Proteomes" id="UP000694389">
    <property type="component" value="Unassembled WGS sequence"/>
</dbReference>
<dbReference type="PANTHER" id="PTHR10127:SF882">
    <property type="entry name" value="MEPRIN A SUBUNIT"/>
    <property type="match status" value="1"/>
</dbReference>
<sequence>MALRWIIVFFGLGLVAAKLTGDTETDVDEGHDWDIFNINEAAGLDLLEGDIQQEETSSRNSILGEKYRWPKTIPYYLEDSLDMNAKGVILKAFDQYRLKTCIDFTPWKGEENYISVFKGSGCFSSVGNQRVGKQRLSIGNNCDRLGTVEHEFLHALGFWHEQSRADRDDYVNIMWDRIEPGKEHNFRTYDDTVSSALGVAYDYGSVMHYSKTSFNIGSEPTIVTKIPHFMDVIGQRMGFSASDLTKLNRLYNCTKSSTFVDSCSFEEENICGMIQGPGNRLWEQKSSVSGGPQTDFSNMGQCKGKGYFMHFRTASGKPGDHALLESRWLYPKPGAQCLQFFLHNTGAADDVLNIWVREYDKANPSGKLRIVKSISGGVMGSWELHNINLNVTKKARVVFEGVRGKSPSEGGFSLDDINLSSTKCPQHIWHIRNITGLLATTPAGRKLYSPRFLSPAGYSFQVGVYLNGRSDRPGYMATYFHLTSGPNDHNLKWPCPWQQGTMALMDQQPDVRQQMNMHRMVTTDPAKMSSDGTEYYWDNPRKVGSKVTASDGSYYYRGPGTGTSTFITHTRLKSRNFIKGEDAFFLFSLEDISDLLASQPLPRSAVHTDAGLMMAANQGVHQGAANNLAVVTAVALSVAAAMLVVSMLFALRKRRSRMLQESDEGVIIQDMPGFMEVSLSEQSTKELPSARTTP</sequence>
<feature type="active site" evidence="15">
    <location>
        <position position="151"/>
    </location>
</feature>
<name>A0A8C4E466_DICLA</name>
<dbReference type="PROSITE" id="PS50060">
    <property type="entry name" value="MAM_2"/>
    <property type="match status" value="1"/>
</dbReference>
<evidence type="ECO:0000256" key="7">
    <source>
        <dbReference type="ARBA" id="ARBA00022801"/>
    </source>
</evidence>
<feature type="signal peptide" evidence="16">
    <location>
        <begin position="1"/>
        <end position="17"/>
    </location>
</feature>
<dbReference type="Pfam" id="PF01400">
    <property type="entry name" value="Astacin"/>
    <property type="match status" value="1"/>
</dbReference>
<dbReference type="GO" id="GO:0008270">
    <property type="term" value="F:zinc ion binding"/>
    <property type="evidence" value="ECO:0007669"/>
    <property type="project" value="UniProtKB-UniRule"/>
</dbReference>
<dbReference type="PANTHER" id="PTHR10127">
    <property type="entry name" value="DISCOIDIN, CUB, EGF, LAMININ , AND ZINC METALLOPROTEASE DOMAIN CONTAINING"/>
    <property type="match status" value="1"/>
</dbReference>
<dbReference type="InterPro" id="IPR001506">
    <property type="entry name" value="Peptidase_M12A"/>
</dbReference>
<evidence type="ECO:0000259" key="19">
    <source>
        <dbReference type="PROSITE" id="PS50144"/>
    </source>
</evidence>
<evidence type="ECO:0000256" key="5">
    <source>
        <dbReference type="ARBA" id="ARBA00022723"/>
    </source>
</evidence>
<comment type="caution">
    <text evidence="15">Lacks conserved residue(s) required for the propagation of feature annotation.</text>
</comment>
<dbReference type="CTD" id="100151009"/>
<dbReference type="PRINTS" id="PR00480">
    <property type="entry name" value="ASTACIN"/>
</dbReference>
<dbReference type="SMART" id="SM00137">
    <property type="entry name" value="MAM"/>
    <property type="match status" value="1"/>
</dbReference>
<proteinExistence type="predicted"/>
<dbReference type="OMA" id="PQHVWHI"/>
<keyword evidence="4 17" id="KW-0812">Transmembrane</keyword>
<evidence type="ECO:0000256" key="10">
    <source>
        <dbReference type="ARBA" id="ARBA00023049"/>
    </source>
</evidence>
<dbReference type="SUPFAM" id="SSF49599">
    <property type="entry name" value="TRAF domain-like"/>
    <property type="match status" value="1"/>
</dbReference>
<feature type="domain" description="Peptidase M12A" evidence="20">
    <location>
        <begin position="60"/>
        <end position="254"/>
    </location>
</feature>
<evidence type="ECO:0000256" key="12">
    <source>
        <dbReference type="ARBA" id="ARBA00023145"/>
    </source>
</evidence>
<dbReference type="GO" id="GO:0004222">
    <property type="term" value="F:metalloendopeptidase activity"/>
    <property type="evidence" value="ECO:0007669"/>
    <property type="project" value="UniProtKB-UniRule"/>
</dbReference>
<dbReference type="InterPro" id="IPR000998">
    <property type="entry name" value="MAM_dom"/>
</dbReference>
<dbReference type="InterPro" id="IPR008974">
    <property type="entry name" value="TRAF-like"/>
</dbReference>
<organism evidence="21 22">
    <name type="scientific">Dicentrarchus labrax</name>
    <name type="common">European seabass</name>
    <name type="synonym">Morone labrax</name>
    <dbReference type="NCBI Taxonomy" id="13489"/>
    <lineage>
        <taxon>Eukaryota</taxon>
        <taxon>Metazoa</taxon>
        <taxon>Chordata</taxon>
        <taxon>Craniata</taxon>
        <taxon>Vertebrata</taxon>
        <taxon>Euteleostomi</taxon>
        <taxon>Actinopterygii</taxon>
        <taxon>Neopterygii</taxon>
        <taxon>Teleostei</taxon>
        <taxon>Neoteleostei</taxon>
        <taxon>Acanthomorphata</taxon>
        <taxon>Eupercaria</taxon>
        <taxon>Moronidae</taxon>
        <taxon>Dicentrarchus</taxon>
    </lineage>
</organism>
<evidence type="ECO:0000256" key="9">
    <source>
        <dbReference type="ARBA" id="ARBA00022989"/>
    </source>
</evidence>
<evidence type="ECO:0000313" key="22">
    <source>
        <dbReference type="Proteomes" id="UP000694389"/>
    </source>
</evidence>
<comment type="cofactor">
    <cofactor evidence="15 16">
        <name>Zn(2+)</name>
        <dbReference type="ChEBI" id="CHEBI:29105"/>
    </cofactor>
    <text evidence="15 16">Binds 1 zinc ion per subunit.</text>
</comment>
<dbReference type="GeneTree" id="ENSGT00950000183111"/>
<dbReference type="PRINTS" id="PR00020">
    <property type="entry name" value="MAMDOMAIN"/>
</dbReference>
<dbReference type="FunFam" id="2.60.210.10:FF:000009">
    <property type="entry name" value="Meprin A subunit"/>
    <property type="match status" value="1"/>
</dbReference>
<feature type="chain" id="PRO_5035965684" description="Metalloendopeptidase" evidence="16">
    <location>
        <begin position="18"/>
        <end position="694"/>
    </location>
</feature>
<comment type="subcellular location">
    <subcellularLocation>
        <location evidence="1">Membrane</location>
        <topology evidence="1">Single-pass type I membrane protein</topology>
    </subcellularLocation>
</comment>
<dbReference type="CDD" id="cd03782">
    <property type="entry name" value="MATH_Meprin_Beta"/>
    <property type="match status" value="1"/>
</dbReference>
<dbReference type="PROSITE" id="PS51864">
    <property type="entry name" value="ASTACIN"/>
    <property type="match status" value="1"/>
</dbReference>
<dbReference type="GeneID" id="127350777"/>
<keyword evidence="7 15" id="KW-0378">Hydrolase</keyword>
<evidence type="ECO:0000256" key="1">
    <source>
        <dbReference type="ARBA" id="ARBA00004479"/>
    </source>
</evidence>
<reference evidence="21" key="1">
    <citation type="submission" date="2025-08" db="UniProtKB">
        <authorList>
            <consortium name="Ensembl"/>
        </authorList>
    </citation>
    <scope>IDENTIFICATION</scope>
</reference>
<keyword evidence="3 15" id="KW-0645">Protease</keyword>
<feature type="binding site" evidence="15">
    <location>
        <position position="150"/>
    </location>
    <ligand>
        <name>Zn(2+)</name>
        <dbReference type="ChEBI" id="CHEBI:29105"/>
        <note>catalytic</note>
    </ligand>
</feature>
<evidence type="ECO:0000256" key="15">
    <source>
        <dbReference type="PROSITE-ProRule" id="PRU01211"/>
    </source>
</evidence>
<feature type="binding site" evidence="15">
    <location>
        <position position="154"/>
    </location>
    <ligand>
        <name>Zn(2+)</name>
        <dbReference type="ChEBI" id="CHEBI:29105"/>
        <note>catalytic</note>
    </ligand>
</feature>
<evidence type="ECO:0000256" key="3">
    <source>
        <dbReference type="ARBA" id="ARBA00022670"/>
    </source>
</evidence>
<gene>
    <name evidence="21" type="primary">mep1ba</name>
</gene>
<evidence type="ECO:0000259" key="20">
    <source>
        <dbReference type="PROSITE" id="PS51864"/>
    </source>
</evidence>
<dbReference type="Pfam" id="PF22486">
    <property type="entry name" value="MATH_2"/>
    <property type="match status" value="1"/>
</dbReference>
<evidence type="ECO:0000256" key="16">
    <source>
        <dbReference type="RuleBase" id="RU361183"/>
    </source>
</evidence>
<dbReference type="OrthoDB" id="291007at2759"/>
<keyword evidence="2" id="KW-0245">EGF-like domain</keyword>
<reference evidence="21" key="2">
    <citation type="submission" date="2025-09" db="UniProtKB">
        <authorList>
            <consortium name="Ensembl"/>
        </authorList>
    </citation>
    <scope>IDENTIFICATION</scope>
</reference>
<dbReference type="SUPFAM" id="SSF49899">
    <property type="entry name" value="Concanavalin A-like lectins/glucanases"/>
    <property type="match status" value="1"/>
</dbReference>
<feature type="binding site" evidence="15">
    <location>
        <position position="160"/>
    </location>
    <ligand>
        <name>Zn(2+)</name>
        <dbReference type="ChEBI" id="CHEBI:29105"/>
        <note>catalytic</note>
    </ligand>
</feature>
<feature type="domain" description="MAM" evidence="18">
    <location>
        <begin position="261"/>
        <end position="426"/>
    </location>
</feature>
<dbReference type="AlphaFoldDB" id="A0A8C4E466"/>
<evidence type="ECO:0000256" key="17">
    <source>
        <dbReference type="SAM" id="Phobius"/>
    </source>
</evidence>
<evidence type="ECO:0000256" key="14">
    <source>
        <dbReference type="ARBA" id="ARBA00023180"/>
    </source>
</evidence>
<evidence type="ECO:0000256" key="8">
    <source>
        <dbReference type="ARBA" id="ARBA00022833"/>
    </source>
</evidence>
<evidence type="ECO:0000256" key="6">
    <source>
        <dbReference type="ARBA" id="ARBA00022729"/>
    </source>
</evidence>
<keyword evidence="11 17" id="KW-0472">Membrane</keyword>